<gene>
    <name evidence="1" type="ORF">NIES4072_13710</name>
</gene>
<proteinExistence type="predicted"/>
<dbReference type="Proteomes" id="UP000245124">
    <property type="component" value="Unassembled WGS sequence"/>
</dbReference>
<protein>
    <submittedName>
        <fullName evidence="1">TPR repeat-containing protein</fullName>
    </submittedName>
</protein>
<dbReference type="AlphaFoldDB" id="A0A2R5FGJ5"/>
<accession>A0A2R5FGJ5</accession>
<dbReference type="EMBL" id="BDUD01000001">
    <property type="protein sequence ID" value="GBG17710.1"/>
    <property type="molecule type" value="Genomic_DNA"/>
</dbReference>
<sequence length="168" mass="19327">MHRTYGGNAKAMGILCGSIQEDFDGDMVLYWQENHADPLAATDLKNLAVSQINRLQVLDPQAYRLLCRLGCYRYQDIPTIPSQGLFCLLWDVSSDQHRQIIASLRNRSLVECDKGEYWLHPVIRKEAIARLRLSNEWQFANHKAAEFWTTNVKQIETFKDALQALEAC</sequence>
<evidence type="ECO:0000313" key="1">
    <source>
        <dbReference type="EMBL" id="GBG17710.1"/>
    </source>
</evidence>
<comment type="caution">
    <text evidence="1">The sequence shown here is derived from an EMBL/GenBank/DDBJ whole genome shotgun (WGS) entry which is preliminary data.</text>
</comment>
<keyword evidence="2" id="KW-1185">Reference proteome</keyword>
<evidence type="ECO:0000313" key="2">
    <source>
        <dbReference type="Proteomes" id="UP000245124"/>
    </source>
</evidence>
<organism evidence="1 2">
    <name type="scientific">Nostoc commune NIES-4072</name>
    <dbReference type="NCBI Taxonomy" id="2005467"/>
    <lineage>
        <taxon>Bacteria</taxon>
        <taxon>Bacillati</taxon>
        <taxon>Cyanobacteriota</taxon>
        <taxon>Cyanophyceae</taxon>
        <taxon>Nostocales</taxon>
        <taxon>Nostocaceae</taxon>
        <taxon>Nostoc</taxon>
    </lineage>
</organism>
<name>A0A2R5FGJ5_NOSCO</name>
<reference evidence="1 2" key="1">
    <citation type="submission" date="2017-06" db="EMBL/GenBank/DDBJ databases">
        <title>Genome sequencing of cyanobaciteial culture collection at National Institute for Environmental Studies (NIES).</title>
        <authorList>
            <person name="Hirose Y."/>
            <person name="Shimura Y."/>
            <person name="Fujisawa T."/>
            <person name="Nakamura Y."/>
            <person name="Kawachi M."/>
        </authorList>
    </citation>
    <scope>NUCLEOTIDE SEQUENCE [LARGE SCALE GENOMIC DNA]</scope>
    <source>
        <strain evidence="1 2">NIES-4072</strain>
    </source>
</reference>